<dbReference type="InterPro" id="IPR005119">
    <property type="entry name" value="LysR_subst-bd"/>
</dbReference>
<dbReference type="Pfam" id="PF00126">
    <property type="entry name" value="HTH_1"/>
    <property type="match status" value="1"/>
</dbReference>
<dbReference type="SUPFAM" id="SSF53850">
    <property type="entry name" value="Periplasmic binding protein-like II"/>
    <property type="match status" value="1"/>
</dbReference>
<proteinExistence type="inferred from homology"/>
<dbReference type="Gene3D" id="3.40.190.290">
    <property type="match status" value="1"/>
</dbReference>
<organism evidence="6 7">
    <name type="scientific">Stutzerimonas tarimensis</name>
    <dbReference type="NCBI Taxonomy" id="1507735"/>
    <lineage>
        <taxon>Bacteria</taxon>
        <taxon>Pseudomonadati</taxon>
        <taxon>Pseudomonadota</taxon>
        <taxon>Gammaproteobacteria</taxon>
        <taxon>Pseudomonadales</taxon>
        <taxon>Pseudomonadaceae</taxon>
        <taxon>Stutzerimonas</taxon>
    </lineage>
</organism>
<name>A0ABV7T3Q8_9GAMM</name>
<evidence type="ECO:0000259" key="5">
    <source>
        <dbReference type="PROSITE" id="PS50931"/>
    </source>
</evidence>
<keyword evidence="7" id="KW-1185">Reference proteome</keyword>
<dbReference type="InterPro" id="IPR050950">
    <property type="entry name" value="HTH-type_LysR_regulators"/>
</dbReference>
<evidence type="ECO:0000313" key="6">
    <source>
        <dbReference type="EMBL" id="MFC3606216.1"/>
    </source>
</evidence>
<dbReference type="PROSITE" id="PS50931">
    <property type="entry name" value="HTH_LYSR"/>
    <property type="match status" value="1"/>
</dbReference>
<dbReference type="PANTHER" id="PTHR30419:SF2">
    <property type="entry name" value="LYSR FAMILY TRANSCRIPTIONAL REGULATOR"/>
    <property type="match status" value="1"/>
</dbReference>
<evidence type="ECO:0000256" key="1">
    <source>
        <dbReference type="ARBA" id="ARBA00009437"/>
    </source>
</evidence>
<evidence type="ECO:0000256" key="2">
    <source>
        <dbReference type="ARBA" id="ARBA00023015"/>
    </source>
</evidence>
<protein>
    <submittedName>
        <fullName evidence="6">LysR family transcriptional regulator</fullName>
    </submittedName>
</protein>
<evidence type="ECO:0000256" key="3">
    <source>
        <dbReference type="ARBA" id="ARBA00023125"/>
    </source>
</evidence>
<dbReference type="InterPro" id="IPR036388">
    <property type="entry name" value="WH-like_DNA-bd_sf"/>
</dbReference>
<dbReference type="Pfam" id="PF03466">
    <property type="entry name" value="LysR_substrate"/>
    <property type="match status" value="1"/>
</dbReference>
<dbReference type="Proteomes" id="UP001595630">
    <property type="component" value="Unassembled WGS sequence"/>
</dbReference>
<dbReference type="PRINTS" id="PR00039">
    <property type="entry name" value="HTHLYSR"/>
</dbReference>
<sequence length="315" mass="34243">MSRRLRIHSPAIHYFDMVRRCQSIREAARRLNVASSAVNRQILKLEDEVGSPLFERLPGGLRLTAAGEIFTRHVIVVLQDNARVASELDALHGLRTGHVEIATVSGVTTDLLPCVLQRMRERYPRVTVGIVSLGSQAIPEAVTAGEADIGLAFALRRIADLQQLGVGHFRLGAIVAPGHPLADRRDVSFATCAEHQLILAKSDLSIHHLLAPVIARIAPRHKPSLETGSVELAAQMVKRGAGVAFQTRIGIETELDNGSLIHLPLTDGGGIFSDLGVYVRSARYLPVAVDAFVRALCEEIAAREAQEKDLQPDRS</sequence>
<evidence type="ECO:0000313" key="7">
    <source>
        <dbReference type="Proteomes" id="UP001595630"/>
    </source>
</evidence>
<dbReference type="Gene3D" id="1.10.10.10">
    <property type="entry name" value="Winged helix-like DNA-binding domain superfamily/Winged helix DNA-binding domain"/>
    <property type="match status" value="1"/>
</dbReference>
<dbReference type="InterPro" id="IPR000847">
    <property type="entry name" value="LysR_HTH_N"/>
</dbReference>
<dbReference type="PANTHER" id="PTHR30419">
    <property type="entry name" value="HTH-TYPE TRANSCRIPTIONAL REGULATOR YBHD"/>
    <property type="match status" value="1"/>
</dbReference>
<gene>
    <name evidence="6" type="ORF">ACFOMF_00230</name>
</gene>
<dbReference type="EMBL" id="JBHRXZ010000001">
    <property type="protein sequence ID" value="MFC3606216.1"/>
    <property type="molecule type" value="Genomic_DNA"/>
</dbReference>
<comment type="caution">
    <text evidence="6">The sequence shown here is derived from an EMBL/GenBank/DDBJ whole genome shotgun (WGS) entry which is preliminary data.</text>
</comment>
<dbReference type="InterPro" id="IPR036390">
    <property type="entry name" value="WH_DNA-bd_sf"/>
</dbReference>
<dbReference type="SUPFAM" id="SSF46785">
    <property type="entry name" value="Winged helix' DNA-binding domain"/>
    <property type="match status" value="1"/>
</dbReference>
<feature type="domain" description="HTH lysR-type" evidence="5">
    <location>
        <begin position="12"/>
        <end position="64"/>
    </location>
</feature>
<evidence type="ECO:0000256" key="4">
    <source>
        <dbReference type="ARBA" id="ARBA00023163"/>
    </source>
</evidence>
<keyword evidence="2" id="KW-0805">Transcription regulation</keyword>
<accession>A0ABV7T3Q8</accession>
<keyword evidence="3" id="KW-0238">DNA-binding</keyword>
<keyword evidence="4" id="KW-0804">Transcription</keyword>
<comment type="similarity">
    <text evidence="1">Belongs to the LysR transcriptional regulatory family.</text>
</comment>
<dbReference type="RefSeq" id="WP_386360006.1">
    <property type="nucleotide sequence ID" value="NZ_JBHRXZ010000001.1"/>
</dbReference>
<reference evidence="7" key="1">
    <citation type="journal article" date="2019" name="Int. J. Syst. Evol. Microbiol.">
        <title>The Global Catalogue of Microorganisms (GCM) 10K type strain sequencing project: providing services to taxonomists for standard genome sequencing and annotation.</title>
        <authorList>
            <consortium name="The Broad Institute Genomics Platform"/>
            <consortium name="The Broad Institute Genome Sequencing Center for Infectious Disease"/>
            <person name="Wu L."/>
            <person name="Ma J."/>
        </authorList>
    </citation>
    <scope>NUCLEOTIDE SEQUENCE [LARGE SCALE GENOMIC DNA]</scope>
    <source>
        <strain evidence="7">KCTC 42447</strain>
    </source>
</reference>